<dbReference type="KEGG" id="msaa:QYS49_21460"/>
<proteinExistence type="predicted"/>
<dbReference type="Pfam" id="PF10614">
    <property type="entry name" value="CsgF"/>
    <property type="match status" value="1"/>
</dbReference>
<dbReference type="InterPro" id="IPR018893">
    <property type="entry name" value="T8SS_CsgF"/>
</dbReference>
<keyword evidence="3" id="KW-0732">Signal</keyword>
<dbReference type="EMBL" id="CP129971">
    <property type="protein sequence ID" value="WMN11012.1"/>
    <property type="molecule type" value="Genomic_DNA"/>
</dbReference>
<sequence length="137" mass="15162">MKKQVLSTLIVLFGIVSIGFSQDFVYQPVNPAFGGDPFNYQWMLSSASEQNDHKEESTFSSYEQDPLSDFENSLNRQILSQLSRKLVDNIFGEGDLQDGTFEIGGFQIDIASGSDGVTVKIFDAVDGGETVIVIPYY</sequence>
<dbReference type="Proteomes" id="UP001230496">
    <property type="component" value="Chromosome"/>
</dbReference>
<evidence type="ECO:0000313" key="4">
    <source>
        <dbReference type="EMBL" id="WMN11012.1"/>
    </source>
</evidence>
<evidence type="ECO:0000256" key="1">
    <source>
        <dbReference type="ARBA" id="ARBA00003989"/>
    </source>
</evidence>
<evidence type="ECO:0000313" key="5">
    <source>
        <dbReference type="Proteomes" id="UP001230496"/>
    </source>
</evidence>
<evidence type="ECO:0000256" key="2">
    <source>
        <dbReference type="ARBA" id="ARBA00014031"/>
    </source>
</evidence>
<dbReference type="RefSeq" id="WP_308347716.1">
    <property type="nucleotide sequence ID" value="NZ_CP129971.1"/>
</dbReference>
<gene>
    <name evidence="4" type="ORF">QYS49_21460</name>
</gene>
<dbReference type="AlphaFoldDB" id="A0AA51R8B6"/>
<keyword evidence="5" id="KW-1185">Reference proteome</keyword>
<organism evidence="4 5">
    <name type="scientific">Marivirga salinarum</name>
    <dbReference type="NCBI Taxonomy" id="3059078"/>
    <lineage>
        <taxon>Bacteria</taxon>
        <taxon>Pseudomonadati</taxon>
        <taxon>Bacteroidota</taxon>
        <taxon>Cytophagia</taxon>
        <taxon>Cytophagales</taxon>
        <taxon>Marivirgaceae</taxon>
        <taxon>Marivirga</taxon>
    </lineage>
</organism>
<reference evidence="4 5" key="1">
    <citation type="submission" date="2023-08" db="EMBL/GenBank/DDBJ databases">
        <title>Comparative genomics and taxonomic characterization of three novel marine species of genus Marivirga.</title>
        <authorList>
            <person name="Muhammad N."/>
            <person name="Kim S.-G."/>
        </authorList>
    </citation>
    <scope>NUCLEOTIDE SEQUENCE [LARGE SCALE GENOMIC DNA]</scope>
    <source>
        <strain evidence="4 5">BDSF4-3</strain>
    </source>
</reference>
<protein>
    <recommendedName>
        <fullName evidence="2">Curli production assembly/transport component CsgF</fullName>
    </recommendedName>
</protein>
<accession>A0AA51R8B6</accession>
<name>A0AA51R8B6_9BACT</name>
<evidence type="ECO:0000256" key="3">
    <source>
        <dbReference type="ARBA" id="ARBA00022729"/>
    </source>
</evidence>
<comment type="function">
    <text evidence="1">May be involved in the biogenesis of curli organelles.</text>
</comment>